<keyword evidence="1" id="KW-0175">Coiled coil</keyword>
<sequence>MIDNILNSMNTEIETLKEAINLDILDIKAGRNEELFQRNDMKYENINSIMEKKAQLNNELANLLKNNVDVNIYREKVDYLEQNLKELYELNKKLANIVLPIKQMYKELVEEVSEKVGGHVFDIKA</sequence>
<evidence type="ECO:0000313" key="2">
    <source>
        <dbReference type="EMBL" id="OCL93586.1"/>
    </source>
</evidence>
<dbReference type="Proteomes" id="UP000322644">
    <property type="component" value="Chromosome"/>
</dbReference>
<protein>
    <submittedName>
        <fullName evidence="3">Uncharacterized protein</fullName>
    </submittedName>
</protein>
<feature type="coiled-coil region" evidence="1">
    <location>
        <begin position="46"/>
        <end position="97"/>
    </location>
</feature>
<dbReference type="RefSeq" id="WP_066169872.1">
    <property type="nucleotide sequence ID" value="NZ_CP036246.2"/>
</dbReference>
<reference evidence="3 5" key="2">
    <citation type="submission" date="2019-09" db="EMBL/GenBank/DDBJ databases">
        <title>Complete genome sequencing of four Arcobacter species reveals a diverse suite of mobile elements.</title>
        <authorList>
            <person name="Miller W.G."/>
            <person name="Yee E."/>
            <person name="Bono J.L."/>
        </authorList>
    </citation>
    <scope>NUCLEOTIDE SEQUENCE [LARGE SCALE GENOMIC DNA]</scope>
    <source>
        <strain evidence="3 5">CCUG 56899</strain>
    </source>
</reference>
<proteinExistence type="predicted"/>
<dbReference type="Proteomes" id="UP000093159">
    <property type="component" value="Unassembled WGS sequence"/>
</dbReference>
<name>A0A1C0B1A9_9BACT</name>
<evidence type="ECO:0000313" key="3">
    <source>
        <dbReference type="EMBL" id="QEP40007.1"/>
    </source>
</evidence>
<dbReference type="AlphaFoldDB" id="A0A1C0B1A9"/>
<reference evidence="2 4" key="1">
    <citation type="submission" date="2015-05" db="EMBL/GenBank/DDBJ databases">
        <authorList>
            <person name="Rovetto F."/>
            <person name="Cocolin L."/>
            <person name="Illeghems K."/>
            <person name="Van Nieuwerburgh F."/>
            <person name="Houf K."/>
        </authorList>
    </citation>
    <scope>NUCLEOTIDE SEQUENCE [LARGE SCALE GENOMIC DNA]</scope>
    <source>
        <strain evidence="2 4">117434</strain>
    </source>
</reference>
<dbReference type="KEGG" id="apoc:APORC_0377"/>
<dbReference type="OrthoDB" id="5334106at2"/>
<gene>
    <name evidence="2" type="ORF">AAX28_01129</name>
    <name evidence="3" type="ORF">APORC_0377</name>
</gene>
<organism evidence="3 5">
    <name type="scientific">Arcobacter porcinus</name>
    <dbReference type="NCBI Taxonomy" id="1935204"/>
    <lineage>
        <taxon>Bacteria</taxon>
        <taxon>Pseudomonadati</taxon>
        <taxon>Campylobacterota</taxon>
        <taxon>Epsilonproteobacteria</taxon>
        <taxon>Campylobacterales</taxon>
        <taxon>Arcobacteraceae</taxon>
        <taxon>Arcobacter</taxon>
    </lineage>
</organism>
<dbReference type="EMBL" id="CP036246">
    <property type="protein sequence ID" value="QEP40007.1"/>
    <property type="molecule type" value="Genomic_DNA"/>
</dbReference>
<reference evidence="3 5" key="3">
    <citation type="submission" date="2019-09" db="EMBL/GenBank/DDBJ databases">
        <title>Taxonomic note: a critical rebuttal of the proposed division of the genus Arcobacter into six genera, emended descriptions of Arcobacter anaerophilus and the genus Arcobacter, and an assessment of genus-level boundaries for Epsilonproteobacteria using in silico genomic comparator tools.</title>
        <authorList>
            <person name="On S.L.W."/>
            <person name="Miller W.G."/>
            <person name="Biggs P."/>
            <person name="Cornelius A."/>
            <person name="Vandamme P."/>
        </authorList>
    </citation>
    <scope>NUCLEOTIDE SEQUENCE [LARGE SCALE GENOMIC DNA]</scope>
    <source>
        <strain evidence="3 5">CCUG 56899</strain>
    </source>
</reference>
<evidence type="ECO:0000313" key="5">
    <source>
        <dbReference type="Proteomes" id="UP000322644"/>
    </source>
</evidence>
<evidence type="ECO:0000313" key="4">
    <source>
        <dbReference type="Proteomes" id="UP000093159"/>
    </source>
</evidence>
<dbReference type="EMBL" id="LDIR01000001">
    <property type="protein sequence ID" value="OCL93586.1"/>
    <property type="molecule type" value="Genomic_DNA"/>
</dbReference>
<evidence type="ECO:0000256" key="1">
    <source>
        <dbReference type="SAM" id="Coils"/>
    </source>
</evidence>
<accession>A0A1C0B1A9</accession>
<keyword evidence="4" id="KW-1185">Reference proteome</keyword>